<feature type="transmembrane region" description="Helical" evidence="5">
    <location>
        <begin position="401"/>
        <end position="417"/>
    </location>
</feature>
<evidence type="ECO:0000256" key="2">
    <source>
        <dbReference type="ARBA" id="ARBA00022692"/>
    </source>
</evidence>
<accession>A0A3E0EPH7</accession>
<protein>
    <submittedName>
        <fullName evidence="6">Amino acid/polyamine/organocation transporter (APC superfamily)</fullName>
    </submittedName>
</protein>
<comment type="caution">
    <text evidence="6">The sequence shown here is derived from an EMBL/GenBank/DDBJ whole genome shotgun (WGS) entry which is preliminary data.</text>
</comment>
<feature type="transmembrane region" description="Helical" evidence="5">
    <location>
        <begin position="149"/>
        <end position="168"/>
    </location>
</feature>
<dbReference type="InterPro" id="IPR050598">
    <property type="entry name" value="AminoAcid_Transporter"/>
</dbReference>
<organism evidence="6 7">
    <name type="scientific">Flavobacterium aquicola</name>
    <dbReference type="NCBI Taxonomy" id="1682742"/>
    <lineage>
        <taxon>Bacteria</taxon>
        <taxon>Pseudomonadati</taxon>
        <taxon>Bacteroidota</taxon>
        <taxon>Flavobacteriia</taxon>
        <taxon>Flavobacteriales</taxon>
        <taxon>Flavobacteriaceae</taxon>
        <taxon>Flavobacterium</taxon>
    </lineage>
</organism>
<evidence type="ECO:0000256" key="4">
    <source>
        <dbReference type="ARBA" id="ARBA00023136"/>
    </source>
</evidence>
<dbReference type="Pfam" id="PF13520">
    <property type="entry name" value="AA_permease_2"/>
    <property type="match status" value="1"/>
</dbReference>
<evidence type="ECO:0000313" key="7">
    <source>
        <dbReference type="Proteomes" id="UP000257136"/>
    </source>
</evidence>
<dbReference type="GO" id="GO:0015179">
    <property type="term" value="F:L-amino acid transmembrane transporter activity"/>
    <property type="evidence" value="ECO:0007669"/>
    <property type="project" value="TreeGrafter"/>
</dbReference>
<keyword evidence="3 5" id="KW-1133">Transmembrane helix</keyword>
<gene>
    <name evidence="6" type="ORF">C8P67_105224</name>
</gene>
<dbReference type="GO" id="GO:0016020">
    <property type="term" value="C:membrane"/>
    <property type="evidence" value="ECO:0007669"/>
    <property type="project" value="UniProtKB-SubCell"/>
</dbReference>
<evidence type="ECO:0000256" key="5">
    <source>
        <dbReference type="SAM" id="Phobius"/>
    </source>
</evidence>
<feature type="transmembrane region" description="Helical" evidence="5">
    <location>
        <begin position="188"/>
        <end position="210"/>
    </location>
</feature>
<proteinExistence type="predicted"/>
<evidence type="ECO:0000256" key="3">
    <source>
        <dbReference type="ARBA" id="ARBA00022989"/>
    </source>
</evidence>
<dbReference type="Proteomes" id="UP000257136">
    <property type="component" value="Unassembled WGS sequence"/>
</dbReference>
<keyword evidence="7" id="KW-1185">Reference proteome</keyword>
<evidence type="ECO:0000313" key="6">
    <source>
        <dbReference type="EMBL" id="REG99056.1"/>
    </source>
</evidence>
<feature type="transmembrane region" description="Helical" evidence="5">
    <location>
        <begin position="222"/>
        <end position="242"/>
    </location>
</feature>
<name>A0A3E0EPH7_9FLAO</name>
<sequence length="429" mass="47750">MKKITWLTATALVISNMIGTGIFTSLGYQVASLTNTYSIILLWFIGGVLAVFGAFCYSELGNYYKESGGDYIYLSRGFHPFFGYLTSWISLIVGFSAPVALAALAMSKYLQIFGLQLGKEFAIAIIILTTLSQSFSLKTSSNFQNGFTLLKVVFVLVLIGLGLYYAPQGPNSLNFDNSWIKEVQMPEFATSLVFVSFAYTGWNSASYIVGEIKNPRKNLPKSLLIGTLFVTSVYILINYVFLKHASISSLINQEDVASIAAKNFLGLNGAKWICFFIAAQLIATISGYLWIGSRLSFATSKENKLWSFMNQSKNGIPYIALWVHACIAIAIILTGEFEEIFIYSSFLLQILATLAVATVFTIPSCKRHIFKGNYFWIFPVVFLAFGIYICYFTFVAHPKESLIGLSIILIGLILYFFDTKTKPEQTELD</sequence>
<dbReference type="AlphaFoldDB" id="A0A3E0EPH7"/>
<dbReference type="InterPro" id="IPR002293">
    <property type="entry name" value="AA/rel_permease1"/>
</dbReference>
<dbReference type="Gene3D" id="1.20.1740.10">
    <property type="entry name" value="Amino acid/polyamine transporter I"/>
    <property type="match status" value="1"/>
</dbReference>
<dbReference type="PANTHER" id="PTHR11785:SF512">
    <property type="entry name" value="SOBREMESA, ISOFORM B"/>
    <property type="match status" value="1"/>
</dbReference>
<dbReference type="PANTHER" id="PTHR11785">
    <property type="entry name" value="AMINO ACID TRANSPORTER"/>
    <property type="match status" value="1"/>
</dbReference>
<dbReference type="RefSeq" id="WP_245980421.1">
    <property type="nucleotide sequence ID" value="NZ_QUNI01000005.1"/>
</dbReference>
<feature type="transmembrane region" description="Helical" evidence="5">
    <location>
        <begin position="81"/>
        <end position="101"/>
    </location>
</feature>
<feature type="transmembrane region" description="Helical" evidence="5">
    <location>
        <begin position="37"/>
        <end position="60"/>
    </location>
</feature>
<feature type="transmembrane region" description="Helical" evidence="5">
    <location>
        <begin position="270"/>
        <end position="291"/>
    </location>
</feature>
<dbReference type="PIRSF" id="PIRSF006060">
    <property type="entry name" value="AA_transporter"/>
    <property type="match status" value="1"/>
</dbReference>
<keyword evidence="2 5" id="KW-0812">Transmembrane</keyword>
<reference evidence="6 7" key="1">
    <citation type="submission" date="2018-08" db="EMBL/GenBank/DDBJ databases">
        <title>Genomic Encyclopedia of Archaeal and Bacterial Type Strains, Phase II (KMG-II): from individual species to whole genera.</title>
        <authorList>
            <person name="Goeker M."/>
        </authorList>
    </citation>
    <scope>NUCLEOTIDE SEQUENCE [LARGE SCALE GENOMIC DNA]</scope>
    <source>
        <strain evidence="6 7">DSM 100880</strain>
    </source>
</reference>
<keyword evidence="4 5" id="KW-0472">Membrane</keyword>
<feature type="transmembrane region" description="Helical" evidence="5">
    <location>
        <begin position="374"/>
        <end position="395"/>
    </location>
</feature>
<feature type="transmembrane region" description="Helical" evidence="5">
    <location>
        <begin position="340"/>
        <end position="362"/>
    </location>
</feature>
<evidence type="ECO:0000256" key="1">
    <source>
        <dbReference type="ARBA" id="ARBA00004141"/>
    </source>
</evidence>
<dbReference type="EMBL" id="QUNI01000005">
    <property type="protein sequence ID" value="REG99056.1"/>
    <property type="molecule type" value="Genomic_DNA"/>
</dbReference>
<feature type="transmembrane region" description="Helical" evidence="5">
    <location>
        <begin position="315"/>
        <end position="334"/>
    </location>
</feature>
<comment type="subcellular location">
    <subcellularLocation>
        <location evidence="1">Membrane</location>
        <topology evidence="1">Multi-pass membrane protein</topology>
    </subcellularLocation>
</comment>